<organism evidence="12 13">
    <name type="scientific">Pseudarthrobacter enclensis</name>
    <dbReference type="NCBI Taxonomy" id="993070"/>
    <lineage>
        <taxon>Bacteria</taxon>
        <taxon>Bacillati</taxon>
        <taxon>Actinomycetota</taxon>
        <taxon>Actinomycetes</taxon>
        <taxon>Micrococcales</taxon>
        <taxon>Micrococcaceae</taxon>
        <taxon>Pseudarthrobacter</taxon>
    </lineage>
</organism>
<dbReference type="GO" id="GO:0008879">
    <property type="term" value="F:glucose-1-phosphate thymidylyltransferase activity"/>
    <property type="evidence" value="ECO:0007669"/>
    <property type="project" value="UniProtKB-EC"/>
</dbReference>
<sequence>MRGIILAGGTGSRLHPITLGVSKQLVPVYDKPMIYYPLSTLILAGIRDILIITTPHDAEQFQRLLGDGSQFGVSLTYIQQPSPDGLAQAFILGAEHIGNEPVALVLGDNIFYGPGMGTQLRRFENIDGGAVFGYWVADPTSYGVVEFGPDGKAISLEEKPAKPKSHYAVPGLYFYDNDVVDIAKNLKPSPRGELEITDVNRTYLEREKLQVEILPRGTAWLDTGTFNDLNDASNFVRTTENRQGLKIGAPEEIAWRLGFLTDEELRERATPLIKSGYGQYLIDLLEHGA</sequence>
<evidence type="ECO:0000256" key="5">
    <source>
        <dbReference type="ARBA" id="ARBA00022679"/>
    </source>
</evidence>
<dbReference type="PANTHER" id="PTHR43532:SF1">
    <property type="entry name" value="GLUCOSE-1-PHOSPHATE THYMIDYLYLTRANSFERASE 1"/>
    <property type="match status" value="1"/>
</dbReference>
<evidence type="ECO:0000256" key="3">
    <source>
        <dbReference type="ARBA" id="ARBA00012461"/>
    </source>
</evidence>
<dbReference type="Gene3D" id="3.90.550.10">
    <property type="entry name" value="Spore Coat Polysaccharide Biosynthesis Protein SpsA, Chain A"/>
    <property type="match status" value="1"/>
</dbReference>
<dbReference type="CDD" id="cd02538">
    <property type="entry name" value="G1P_TT_short"/>
    <property type="match status" value="1"/>
</dbReference>
<evidence type="ECO:0000313" key="12">
    <source>
        <dbReference type="EMBL" id="MDP9888241.1"/>
    </source>
</evidence>
<dbReference type="InterPro" id="IPR029044">
    <property type="entry name" value="Nucleotide-diphossugar_trans"/>
</dbReference>
<name>A0ABT9RSM5_9MICC</name>
<comment type="caution">
    <text evidence="12">The sequence shown here is derived from an EMBL/GenBank/DDBJ whole genome shotgun (WGS) entry which is preliminary data.</text>
</comment>
<dbReference type="SUPFAM" id="SSF53448">
    <property type="entry name" value="Nucleotide-diphospho-sugar transferases"/>
    <property type="match status" value="1"/>
</dbReference>
<comment type="cofactor">
    <cofactor evidence="1">
        <name>Mg(2+)</name>
        <dbReference type="ChEBI" id="CHEBI:18420"/>
    </cofactor>
</comment>
<keyword evidence="13" id="KW-1185">Reference proteome</keyword>
<dbReference type="EMBL" id="JAUSRE010000007">
    <property type="protein sequence ID" value="MDP9888241.1"/>
    <property type="molecule type" value="Genomic_DNA"/>
</dbReference>
<accession>A0ABT9RSM5</accession>
<evidence type="ECO:0000256" key="8">
    <source>
        <dbReference type="ARBA" id="ARBA00022842"/>
    </source>
</evidence>
<comment type="similarity">
    <text evidence="2 10">Belongs to the glucose-1-phosphate thymidylyltransferase family.</text>
</comment>
<gene>
    <name evidence="12" type="ORF">J2X98_001828</name>
</gene>
<dbReference type="InterPro" id="IPR005907">
    <property type="entry name" value="G1P_thy_trans_s"/>
</dbReference>
<feature type="domain" description="Nucleotidyl transferase" evidence="11">
    <location>
        <begin position="3"/>
        <end position="237"/>
    </location>
</feature>
<dbReference type="PANTHER" id="PTHR43532">
    <property type="entry name" value="GLUCOSE-1-PHOSPHATE THYMIDYLYLTRANSFERASE"/>
    <property type="match status" value="1"/>
</dbReference>
<keyword evidence="7 10" id="KW-0479">Metal-binding</keyword>
<comment type="catalytic activity">
    <reaction evidence="9 10">
        <text>dTTP + alpha-D-glucose 1-phosphate + H(+) = dTDP-alpha-D-glucose + diphosphate</text>
        <dbReference type="Rhea" id="RHEA:15225"/>
        <dbReference type="ChEBI" id="CHEBI:15378"/>
        <dbReference type="ChEBI" id="CHEBI:33019"/>
        <dbReference type="ChEBI" id="CHEBI:37568"/>
        <dbReference type="ChEBI" id="CHEBI:57477"/>
        <dbReference type="ChEBI" id="CHEBI:58601"/>
        <dbReference type="EC" id="2.7.7.24"/>
    </reaction>
</comment>
<dbReference type="Pfam" id="PF00483">
    <property type="entry name" value="NTP_transferase"/>
    <property type="match status" value="1"/>
</dbReference>
<reference evidence="12 13" key="1">
    <citation type="submission" date="2023-07" db="EMBL/GenBank/DDBJ databases">
        <title>Sorghum-associated microbial communities from plants grown in Nebraska, USA.</title>
        <authorList>
            <person name="Schachtman D."/>
        </authorList>
    </citation>
    <scope>NUCLEOTIDE SEQUENCE [LARGE SCALE GENOMIC DNA]</scope>
    <source>
        <strain evidence="12 13">CC222</strain>
    </source>
</reference>
<proteinExistence type="inferred from homology"/>
<evidence type="ECO:0000259" key="11">
    <source>
        <dbReference type="Pfam" id="PF00483"/>
    </source>
</evidence>
<evidence type="ECO:0000256" key="7">
    <source>
        <dbReference type="ARBA" id="ARBA00022723"/>
    </source>
</evidence>
<protein>
    <recommendedName>
        <fullName evidence="4 10">Glucose-1-phosphate thymidylyltransferase</fullName>
        <ecNumber evidence="3 10">2.7.7.24</ecNumber>
    </recommendedName>
</protein>
<keyword evidence="5 10" id="KW-0808">Transferase</keyword>
<evidence type="ECO:0000256" key="1">
    <source>
        <dbReference type="ARBA" id="ARBA00001946"/>
    </source>
</evidence>
<keyword evidence="8 10" id="KW-0460">Magnesium</keyword>
<keyword evidence="6 10" id="KW-0548">Nucleotidyltransferase</keyword>
<dbReference type="Proteomes" id="UP001226577">
    <property type="component" value="Unassembled WGS sequence"/>
</dbReference>
<comment type="function">
    <text evidence="10">Catalyzes the formation of dTDP-glucose, from dTTP and glucose 1-phosphate, as well as its pyrophosphorolysis.</text>
</comment>
<evidence type="ECO:0000256" key="2">
    <source>
        <dbReference type="ARBA" id="ARBA00010480"/>
    </source>
</evidence>
<evidence type="ECO:0000313" key="13">
    <source>
        <dbReference type="Proteomes" id="UP001226577"/>
    </source>
</evidence>
<evidence type="ECO:0000256" key="6">
    <source>
        <dbReference type="ARBA" id="ARBA00022695"/>
    </source>
</evidence>
<dbReference type="InterPro" id="IPR005835">
    <property type="entry name" value="NTP_transferase_dom"/>
</dbReference>
<dbReference type="NCBIfam" id="TIGR01207">
    <property type="entry name" value="rmlA"/>
    <property type="match status" value="1"/>
</dbReference>
<evidence type="ECO:0000256" key="9">
    <source>
        <dbReference type="ARBA" id="ARBA00049336"/>
    </source>
</evidence>
<dbReference type="RefSeq" id="WP_141942217.1">
    <property type="nucleotide sequence ID" value="NZ_JAUSRE010000007.1"/>
</dbReference>
<evidence type="ECO:0000256" key="10">
    <source>
        <dbReference type="RuleBase" id="RU003706"/>
    </source>
</evidence>
<dbReference type="EC" id="2.7.7.24" evidence="3 10"/>
<evidence type="ECO:0000256" key="4">
    <source>
        <dbReference type="ARBA" id="ARBA00017654"/>
    </source>
</evidence>